<organism evidence="3 4">
    <name type="scientific">Anaerocolumna aminovalerica</name>
    <dbReference type="NCBI Taxonomy" id="1527"/>
    <lineage>
        <taxon>Bacteria</taxon>
        <taxon>Bacillati</taxon>
        <taxon>Bacillota</taxon>
        <taxon>Clostridia</taxon>
        <taxon>Lachnospirales</taxon>
        <taxon>Lachnospiraceae</taxon>
        <taxon>Anaerocolumna</taxon>
    </lineage>
</organism>
<gene>
    <name evidence="3" type="ORF">SAMN04489757_14233</name>
</gene>
<dbReference type="EMBL" id="FOWD01000042">
    <property type="protein sequence ID" value="SFO58056.1"/>
    <property type="molecule type" value="Genomic_DNA"/>
</dbReference>
<feature type="signal peptide" evidence="2">
    <location>
        <begin position="1"/>
        <end position="24"/>
    </location>
</feature>
<name>A0A1I5ICW1_9FIRM</name>
<accession>A0A1I5ICW1</accession>
<evidence type="ECO:0008006" key="5">
    <source>
        <dbReference type="Google" id="ProtNLM"/>
    </source>
</evidence>
<feature type="chain" id="PRO_5039098958" description="DUF5105 domain-containing protein" evidence="2">
    <location>
        <begin position="25"/>
        <end position="341"/>
    </location>
</feature>
<feature type="compositionally biased region" description="Polar residues" evidence="1">
    <location>
        <begin position="47"/>
        <end position="61"/>
    </location>
</feature>
<evidence type="ECO:0000256" key="1">
    <source>
        <dbReference type="SAM" id="MobiDB-lite"/>
    </source>
</evidence>
<dbReference type="AlphaFoldDB" id="A0A1I5ICW1"/>
<evidence type="ECO:0000313" key="3">
    <source>
        <dbReference type="EMBL" id="SFO58056.1"/>
    </source>
</evidence>
<dbReference type="Proteomes" id="UP000198806">
    <property type="component" value="Unassembled WGS sequence"/>
</dbReference>
<keyword evidence="2" id="KW-0732">Signal</keyword>
<proteinExistence type="predicted"/>
<keyword evidence="4" id="KW-1185">Reference proteome</keyword>
<evidence type="ECO:0000313" key="4">
    <source>
        <dbReference type="Proteomes" id="UP000198806"/>
    </source>
</evidence>
<protein>
    <recommendedName>
        <fullName evidence="5">DUF5105 domain-containing protein</fullName>
    </recommendedName>
</protein>
<reference evidence="3 4" key="1">
    <citation type="submission" date="2016-10" db="EMBL/GenBank/DDBJ databases">
        <authorList>
            <person name="de Groot N.N."/>
        </authorList>
    </citation>
    <scope>NUCLEOTIDE SEQUENCE [LARGE SCALE GENOMIC DNA]</scope>
    <source>
        <strain evidence="3 4">DSM 1283</strain>
    </source>
</reference>
<dbReference type="PROSITE" id="PS51257">
    <property type="entry name" value="PROKAR_LIPOPROTEIN"/>
    <property type="match status" value="1"/>
</dbReference>
<sequence length="341" mass="39199">MRRFLYLICLLLCMLALISCGKKLDNGNSPMQETVVQQDEITNKNYSKVTPTPEVSPQPSITKEEKTYQNDEVIESNNVADNMKVYYPVGIDIDEFIKRFNEAIADNKGYQIRDINIKKGDKYNTFEYEFPNQEVLTGIMNQNADFLYLEYKYPARTSSEKDITYARQMVCASSIIAFTQNSATTDIAVEQSTAIMKQLSIIKDNEDIYNKYVNEELLMAVCDGIKYTRQLDKKTDITCFTLSAANEEKETVNIEYEVKTAIEDAENDYYSTKDSSGLNEYQKQAMDYYLGGQKEVPAGWIEYKASVAWLLDDITYGLSIYHNGKYYTSEKRMEELAVQIN</sequence>
<feature type="region of interest" description="Disordered" evidence="1">
    <location>
        <begin position="47"/>
        <end position="66"/>
    </location>
</feature>
<evidence type="ECO:0000256" key="2">
    <source>
        <dbReference type="SAM" id="SignalP"/>
    </source>
</evidence>